<sequence>MMTRSKFNIWLFTGLALLGCNNEELSDAYGNFEATTVTVSAKGNGELRCFPVEESMHLEAGQQAGLIDTTQLHLELLQVAAQIASLGDKLKEAEPEVALLLERKENLLREYNRIQNLVAAKAATPKQLDEYEGEIDVVSQQIATTRRQTSVANRSILAERGPLRARLDVLQNNIADHVIINPISGTVLTKYAEPGELVTRGTPLYKIANLKALKLKAYANAIDLQKVAIGDTVTVLIDKDEEEYTEIPGLITHISDEAEFTPENIQTREERTTLVYAIDVMVTNNDGRLKIGMPGEVRFQH</sequence>
<dbReference type="Proteomes" id="UP000798808">
    <property type="component" value="Unassembled WGS sequence"/>
</dbReference>
<comment type="subcellular location">
    <subcellularLocation>
        <location evidence="1">Cell envelope</location>
    </subcellularLocation>
</comment>
<dbReference type="PANTHER" id="PTHR32347">
    <property type="entry name" value="EFFLUX SYSTEM COMPONENT YKNX-RELATED"/>
    <property type="match status" value="1"/>
</dbReference>
<organism evidence="4 5">
    <name type="scientific">Fulvivirga kasyanovii</name>
    <dbReference type="NCBI Taxonomy" id="396812"/>
    <lineage>
        <taxon>Bacteria</taxon>
        <taxon>Pseudomonadati</taxon>
        <taxon>Bacteroidota</taxon>
        <taxon>Cytophagia</taxon>
        <taxon>Cytophagales</taxon>
        <taxon>Fulvivirgaceae</taxon>
        <taxon>Fulvivirga</taxon>
    </lineage>
</organism>
<gene>
    <name evidence="4" type="ORF">E1163_05830</name>
</gene>
<evidence type="ECO:0000256" key="2">
    <source>
        <dbReference type="ARBA" id="ARBA00023054"/>
    </source>
</evidence>
<protein>
    <submittedName>
        <fullName evidence="4">HlyD family efflux transporter periplasmic adaptor subunit</fullName>
    </submittedName>
</protein>
<dbReference type="SUPFAM" id="SSF111369">
    <property type="entry name" value="HlyD-like secretion proteins"/>
    <property type="match status" value="1"/>
</dbReference>
<dbReference type="PANTHER" id="PTHR32347:SF23">
    <property type="entry name" value="BLL5650 PROTEIN"/>
    <property type="match status" value="1"/>
</dbReference>
<comment type="caution">
    <text evidence="4">The sequence shown here is derived from an EMBL/GenBank/DDBJ whole genome shotgun (WGS) entry which is preliminary data.</text>
</comment>
<accession>A0ABW9RL98</accession>
<dbReference type="RefSeq" id="WP_155170471.1">
    <property type="nucleotide sequence ID" value="NZ_BAAAFL010000064.1"/>
</dbReference>
<name>A0ABW9RL98_9BACT</name>
<keyword evidence="5" id="KW-1185">Reference proteome</keyword>
<dbReference type="Gene3D" id="2.40.30.170">
    <property type="match status" value="1"/>
</dbReference>
<dbReference type="Gene3D" id="2.40.50.100">
    <property type="match status" value="1"/>
</dbReference>
<evidence type="ECO:0000313" key="4">
    <source>
        <dbReference type="EMBL" id="MTI24461.1"/>
    </source>
</evidence>
<reference evidence="4 5" key="1">
    <citation type="submission" date="2019-02" db="EMBL/GenBank/DDBJ databases">
        <authorList>
            <person name="Goldberg S.R."/>
            <person name="Haltli B.A."/>
            <person name="Correa H."/>
            <person name="Russell K.G."/>
        </authorList>
    </citation>
    <scope>NUCLEOTIDE SEQUENCE [LARGE SCALE GENOMIC DNA]</scope>
    <source>
        <strain evidence="4 5">JCM 16186</strain>
    </source>
</reference>
<feature type="coiled-coil region" evidence="3">
    <location>
        <begin position="90"/>
        <end position="148"/>
    </location>
</feature>
<evidence type="ECO:0000256" key="3">
    <source>
        <dbReference type="SAM" id="Coils"/>
    </source>
</evidence>
<dbReference type="InterPro" id="IPR050465">
    <property type="entry name" value="UPF0194_transport"/>
</dbReference>
<evidence type="ECO:0000313" key="5">
    <source>
        <dbReference type="Proteomes" id="UP000798808"/>
    </source>
</evidence>
<dbReference type="EMBL" id="SMLW01000417">
    <property type="protein sequence ID" value="MTI24461.1"/>
    <property type="molecule type" value="Genomic_DNA"/>
</dbReference>
<keyword evidence="2 3" id="KW-0175">Coiled coil</keyword>
<proteinExistence type="predicted"/>
<evidence type="ECO:0000256" key="1">
    <source>
        <dbReference type="ARBA" id="ARBA00004196"/>
    </source>
</evidence>
<dbReference type="PROSITE" id="PS51257">
    <property type="entry name" value="PROKAR_LIPOPROTEIN"/>
    <property type="match status" value="1"/>
</dbReference>